<dbReference type="InterPro" id="IPR039440">
    <property type="entry name" value="DUF3850"/>
</dbReference>
<evidence type="ECO:0000313" key="3">
    <source>
        <dbReference type="Proteomes" id="UP000326951"/>
    </source>
</evidence>
<dbReference type="EMBL" id="AP021853">
    <property type="protein sequence ID" value="BBN97478.1"/>
    <property type="molecule type" value="Genomic_DNA"/>
</dbReference>
<dbReference type="RefSeq" id="WP_197737488.1">
    <property type="nucleotide sequence ID" value="NZ_AP021853.1"/>
</dbReference>
<evidence type="ECO:0000313" key="2">
    <source>
        <dbReference type="EMBL" id="BBN97478.1"/>
    </source>
</evidence>
<accession>A0A5K7WY05</accession>
<protein>
    <recommendedName>
        <fullName evidence="1">ASCH domain-containing protein</fullName>
    </recommendedName>
</protein>
<dbReference type="SUPFAM" id="SSF88697">
    <property type="entry name" value="PUA domain-like"/>
    <property type="match status" value="1"/>
</dbReference>
<dbReference type="Pfam" id="PF12961">
    <property type="entry name" value="DUF3850"/>
    <property type="match status" value="1"/>
</dbReference>
<reference evidence="2 3" key="1">
    <citation type="submission" date="2019-09" db="EMBL/GenBank/DDBJ databases">
        <title>Complete genome sequence of Sporolactobacillus terrae 70-3.</title>
        <authorList>
            <person name="Tanaka N."/>
            <person name="Shiwa Y."/>
            <person name="Fujita N."/>
            <person name="Tanasupawat S."/>
        </authorList>
    </citation>
    <scope>NUCLEOTIDE SEQUENCE [LARGE SCALE GENOMIC DNA]</scope>
    <source>
        <strain evidence="2 3">70-3</strain>
    </source>
</reference>
<dbReference type="AlphaFoldDB" id="A0A5K7WY05"/>
<evidence type="ECO:0000259" key="1">
    <source>
        <dbReference type="SMART" id="SM01022"/>
    </source>
</evidence>
<sequence>MQTHDLKILPHFFQAVISGTKTFEIRKNDRNFQPCDLVRLHAWKDGEYLGLSLTKRIGFVTDYAQKDGYVVFSLLDVEGDSDD</sequence>
<dbReference type="InterPro" id="IPR007374">
    <property type="entry name" value="ASCH_domain"/>
</dbReference>
<dbReference type="Proteomes" id="UP000326951">
    <property type="component" value="Chromosome"/>
</dbReference>
<organism evidence="2 3">
    <name type="scientific">Sporolactobacillus terrae</name>
    <dbReference type="NCBI Taxonomy" id="269673"/>
    <lineage>
        <taxon>Bacteria</taxon>
        <taxon>Bacillati</taxon>
        <taxon>Bacillota</taxon>
        <taxon>Bacilli</taxon>
        <taxon>Bacillales</taxon>
        <taxon>Sporolactobacillaceae</taxon>
        <taxon>Sporolactobacillus</taxon>
    </lineage>
</organism>
<proteinExistence type="predicted"/>
<dbReference type="SMART" id="SM01022">
    <property type="entry name" value="ASCH"/>
    <property type="match status" value="1"/>
</dbReference>
<gene>
    <name evidence="2" type="ORF">St703_01830</name>
</gene>
<dbReference type="InterPro" id="IPR015947">
    <property type="entry name" value="PUA-like_sf"/>
</dbReference>
<dbReference type="Gene3D" id="2.30.130.30">
    <property type="entry name" value="Hypothetical protein"/>
    <property type="match status" value="1"/>
</dbReference>
<feature type="domain" description="ASCH" evidence="1">
    <location>
        <begin position="6"/>
        <end position="78"/>
    </location>
</feature>
<name>A0A5K7WY05_9BACL</name>